<accession>X1GRJ2</accession>
<comment type="caution">
    <text evidence="1">The sequence shown here is derived from an EMBL/GenBank/DDBJ whole genome shotgun (WGS) entry which is preliminary data.</text>
</comment>
<name>X1GRJ2_9ZZZZ</name>
<proteinExistence type="predicted"/>
<sequence length="89" mass="10502">MPTNNTVYMRAYYKKMREALIETLGGKCSKCEENRSSHLFFHHVNGYHGKTASPFSRGGMQQLYDIKNLIENHRSHEIDLRCREHHTHL</sequence>
<protein>
    <submittedName>
        <fullName evidence="1">Uncharacterized protein</fullName>
    </submittedName>
</protein>
<dbReference type="AlphaFoldDB" id="X1GRJ2"/>
<organism evidence="1">
    <name type="scientific">marine sediment metagenome</name>
    <dbReference type="NCBI Taxonomy" id="412755"/>
    <lineage>
        <taxon>unclassified sequences</taxon>
        <taxon>metagenomes</taxon>
        <taxon>ecological metagenomes</taxon>
    </lineage>
</organism>
<evidence type="ECO:0000313" key="1">
    <source>
        <dbReference type="EMBL" id="GAH47455.1"/>
    </source>
</evidence>
<dbReference type="EMBL" id="BARU01024043">
    <property type="protein sequence ID" value="GAH47455.1"/>
    <property type="molecule type" value="Genomic_DNA"/>
</dbReference>
<gene>
    <name evidence="1" type="ORF">S03H2_38943</name>
</gene>
<reference evidence="1" key="1">
    <citation type="journal article" date="2014" name="Front. Microbiol.">
        <title>High frequency of phylogenetically diverse reductive dehalogenase-homologous genes in deep subseafloor sedimentary metagenomes.</title>
        <authorList>
            <person name="Kawai M."/>
            <person name="Futagami T."/>
            <person name="Toyoda A."/>
            <person name="Takaki Y."/>
            <person name="Nishi S."/>
            <person name="Hori S."/>
            <person name="Arai W."/>
            <person name="Tsubouchi T."/>
            <person name="Morono Y."/>
            <person name="Uchiyama I."/>
            <person name="Ito T."/>
            <person name="Fujiyama A."/>
            <person name="Inagaki F."/>
            <person name="Takami H."/>
        </authorList>
    </citation>
    <scope>NUCLEOTIDE SEQUENCE</scope>
    <source>
        <strain evidence="1">Expedition CK06-06</strain>
    </source>
</reference>